<reference evidence="4 5" key="1">
    <citation type="submission" date="2014-11" db="EMBL/GenBank/DDBJ databases">
        <title>Genetic blueprint of the zoonotic pathogen Toxocara canis.</title>
        <authorList>
            <person name="Zhu X.-Q."/>
            <person name="Korhonen P.K."/>
            <person name="Cai H."/>
            <person name="Young N.D."/>
            <person name="Nejsum P."/>
            <person name="von Samson-Himmelstjerna G."/>
            <person name="Boag P.R."/>
            <person name="Tan P."/>
            <person name="Li Q."/>
            <person name="Min J."/>
            <person name="Yang Y."/>
            <person name="Wang X."/>
            <person name="Fang X."/>
            <person name="Hall R.S."/>
            <person name="Hofmann A."/>
            <person name="Sternberg P.W."/>
            <person name="Jex A.R."/>
            <person name="Gasser R.B."/>
        </authorList>
    </citation>
    <scope>NUCLEOTIDE SEQUENCE [LARGE SCALE GENOMIC DNA]</scope>
    <source>
        <strain evidence="4">PN_DK_2014</strain>
    </source>
</reference>
<gene>
    <name evidence="4" type="primary">trio</name>
    <name evidence="4" type="ORF">Tcan_06057</name>
</gene>
<dbReference type="GO" id="GO:0005085">
    <property type="term" value="F:guanyl-nucleotide exchange factor activity"/>
    <property type="evidence" value="ECO:0007669"/>
    <property type="project" value="UniProtKB-KW"/>
</dbReference>
<dbReference type="GO" id="GO:0007411">
    <property type="term" value="P:axon guidance"/>
    <property type="evidence" value="ECO:0007669"/>
    <property type="project" value="TreeGrafter"/>
</dbReference>
<evidence type="ECO:0000256" key="2">
    <source>
        <dbReference type="SAM" id="MobiDB-lite"/>
    </source>
</evidence>
<accession>A0A0B2V606</accession>
<dbReference type="InterPro" id="IPR000219">
    <property type="entry name" value="DH_dom"/>
</dbReference>
<dbReference type="GO" id="GO:0019898">
    <property type="term" value="C:extrinsic component of membrane"/>
    <property type="evidence" value="ECO:0007669"/>
    <property type="project" value="TreeGrafter"/>
</dbReference>
<dbReference type="PROSITE" id="PS50010">
    <property type="entry name" value="DH_2"/>
    <property type="match status" value="1"/>
</dbReference>
<protein>
    <submittedName>
        <fullName evidence="4">Triple functional domain protein</fullName>
    </submittedName>
</protein>
<proteinExistence type="predicted"/>
<feature type="compositionally biased region" description="Low complexity" evidence="2">
    <location>
        <begin position="80"/>
        <end position="94"/>
    </location>
</feature>
<evidence type="ECO:0000313" key="5">
    <source>
        <dbReference type="Proteomes" id="UP000031036"/>
    </source>
</evidence>
<dbReference type="EMBL" id="JPKZ01002389">
    <property type="protein sequence ID" value="KHN76988.1"/>
    <property type="molecule type" value="Genomic_DNA"/>
</dbReference>
<evidence type="ECO:0000313" key="4">
    <source>
        <dbReference type="EMBL" id="KHN76988.1"/>
    </source>
</evidence>
<feature type="compositionally biased region" description="Low complexity" evidence="2">
    <location>
        <begin position="101"/>
        <end position="119"/>
    </location>
</feature>
<dbReference type="SUPFAM" id="SSF48065">
    <property type="entry name" value="DBL homology domain (DH-domain)"/>
    <property type="match status" value="1"/>
</dbReference>
<keyword evidence="1" id="KW-0344">Guanine-nucleotide releasing factor</keyword>
<feature type="region of interest" description="Disordered" evidence="2">
    <location>
        <begin position="43"/>
        <end position="128"/>
    </location>
</feature>
<evidence type="ECO:0000256" key="1">
    <source>
        <dbReference type="ARBA" id="ARBA00022658"/>
    </source>
</evidence>
<dbReference type="STRING" id="6265.A0A0B2V606"/>
<name>A0A0B2V606_TOXCA</name>
<organism evidence="4 5">
    <name type="scientific">Toxocara canis</name>
    <name type="common">Canine roundworm</name>
    <dbReference type="NCBI Taxonomy" id="6265"/>
    <lineage>
        <taxon>Eukaryota</taxon>
        <taxon>Metazoa</taxon>
        <taxon>Ecdysozoa</taxon>
        <taxon>Nematoda</taxon>
        <taxon>Chromadorea</taxon>
        <taxon>Rhabditida</taxon>
        <taxon>Spirurina</taxon>
        <taxon>Ascaridomorpha</taxon>
        <taxon>Ascaridoidea</taxon>
        <taxon>Toxocaridae</taxon>
        <taxon>Toxocara</taxon>
    </lineage>
</organism>
<dbReference type="PANTHER" id="PTHR22826:SF106">
    <property type="entry name" value="TRIO, ISOFORM A"/>
    <property type="match status" value="1"/>
</dbReference>
<sequence length="194" mass="20668">MAAHYSFVVAVELVEEAAFETTYGISGGARSVLSSCVDQSSSVLHSSSPLSGTPTVVDSVLDPTSSLSDQPDFDLPPPMSDLSSAVADAAASHSTTMQDPQQAQEGAASAEVASESENGAADKEEKSAEEMARIKRQYVLMELVETERDYVKDLSSVVDGYMANLQTMDLPEDLVGKDKIIFANIAQILDFHKT</sequence>
<dbReference type="Gene3D" id="1.20.900.10">
    <property type="entry name" value="Dbl homology (DH) domain"/>
    <property type="match status" value="1"/>
</dbReference>
<dbReference type="AlphaFoldDB" id="A0A0B2V606"/>
<keyword evidence="5" id="KW-1185">Reference proteome</keyword>
<dbReference type="Proteomes" id="UP000031036">
    <property type="component" value="Unassembled WGS sequence"/>
</dbReference>
<feature type="compositionally biased region" description="Polar residues" evidence="2">
    <location>
        <begin position="52"/>
        <end position="69"/>
    </location>
</feature>
<comment type="caution">
    <text evidence="4">The sequence shown here is derived from an EMBL/GenBank/DDBJ whole genome shotgun (WGS) entry which is preliminary data.</text>
</comment>
<evidence type="ECO:0000259" key="3">
    <source>
        <dbReference type="PROSITE" id="PS50010"/>
    </source>
</evidence>
<dbReference type="PANTHER" id="PTHR22826">
    <property type="entry name" value="RHO GUANINE EXCHANGE FACTOR-RELATED"/>
    <property type="match status" value="1"/>
</dbReference>
<dbReference type="Pfam" id="PF00621">
    <property type="entry name" value="RhoGEF"/>
    <property type="match status" value="1"/>
</dbReference>
<feature type="domain" description="DH" evidence="3">
    <location>
        <begin position="135"/>
        <end position="194"/>
    </location>
</feature>
<dbReference type="OrthoDB" id="10256089at2759"/>
<dbReference type="InterPro" id="IPR051336">
    <property type="entry name" value="RhoGEF_Guanine_NuclExch_SF"/>
</dbReference>
<dbReference type="InterPro" id="IPR035899">
    <property type="entry name" value="DBL_dom_sf"/>
</dbReference>
<dbReference type="GO" id="GO:0005737">
    <property type="term" value="C:cytoplasm"/>
    <property type="evidence" value="ECO:0007669"/>
    <property type="project" value="TreeGrafter"/>
</dbReference>